<dbReference type="STRING" id="316055.RPE_3480"/>
<dbReference type="GO" id="GO:0015562">
    <property type="term" value="F:efflux transmembrane transporter activity"/>
    <property type="evidence" value="ECO:0007669"/>
    <property type="project" value="TreeGrafter"/>
</dbReference>
<dbReference type="Gene3D" id="2.40.50.100">
    <property type="match status" value="1"/>
</dbReference>
<dbReference type="EMBL" id="CP000463">
    <property type="protein sequence ID" value="ABJ07410.1"/>
    <property type="molecule type" value="Genomic_DNA"/>
</dbReference>
<dbReference type="Gene3D" id="2.40.420.20">
    <property type="match status" value="1"/>
</dbReference>
<sequence length="367" mass="39335">MTMREIALFGPAIVALALMVGGCDSAVREPAKRDVAAAPIPVMVAPVRYEDGSRTRTFAATIRPAIESDLGFRVNGKVARRLVRNGDRVRRGQPLLELDSDDLQLQREQADAEVKAATTSLSQAAADERRAIELQSKGWAANTTVEKARAAAQEARSRLIRAQRGLDLAAHSLDYATLAADADGVITATPVEPGQVIASGQPAVRLARLAELEAQVALPESYVEHARQATASLTLWSIPEQVYAVRLRELALAAEPATRTYAARFSIADPDEAVRIGMSATLMLREQGGRPVARLPLTALFNHGRGPSVWVLDPGGKLIERAVVIDRYDARFVLIVSGVAEGERVVALGVEKLDAGLTVRAVSSPSF</sequence>
<organism evidence="4">
    <name type="scientific">Rhodopseudomonas palustris (strain BisA53)</name>
    <dbReference type="NCBI Taxonomy" id="316055"/>
    <lineage>
        <taxon>Bacteria</taxon>
        <taxon>Pseudomonadati</taxon>
        <taxon>Pseudomonadota</taxon>
        <taxon>Alphaproteobacteria</taxon>
        <taxon>Hyphomicrobiales</taxon>
        <taxon>Nitrobacteraceae</taxon>
        <taxon>Rhodopseudomonas</taxon>
    </lineage>
</organism>
<dbReference type="eggNOG" id="COG0845">
    <property type="taxonomic scope" value="Bacteria"/>
</dbReference>
<dbReference type="Pfam" id="PF25954">
    <property type="entry name" value="Beta-barrel_RND_2"/>
    <property type="match status" value="1"/>
</dbReference>
<evidence type="ECO:0000259" key="2">
    <source>
        <dbReference type="Pfam" id="PF25917"/>
    </source>
</evidence>
<reference evidence="4" key="1">
    <citation type="submission" date="2006-09" db="EMBL/GenBank/DDBJ databases">
        <title>Complete sequence of Rhodopseudomonas palustris BisA53.</title>
        <authorList>
            <consortium name="US DOE Joint Genome Institute"/>
            <person name="Copeland A."/>
            <person name="Lucas S."/>
            <person name="Lapidus A."/>
            <person name="Barry K."/>
            <person name="Detter J.C."/>
            <person name="Glavina del Rio T."/>
            <person name="Hammon N."/>
            <person name="Israni S."/>
            <person name="Dalin E."/>
            <person name="Tice H."/>
            <person name="Pitluck S."/>
            <person name="Chain P."/>
            <person name="Malfatti S."/>
            <person name="Shin M."/>
            <person name="Vergez L."/>
            <person name="Schmutz J."/>
            <person name="Larimer F."/>
            <person name="Land M."/>
            <person name="Hauser L."/>
            <person name="Pelletier D.A."/>
            <person name="Kyrpides N."/>
            <person name="Kim E."/>
            <person name="Harwood C.S."/>
            <person name="Oda Y."/>
            <person name="Richardson P."/>
        </authorList>
    </citation>
    <scope>NUCLEOTIDE SEQUENCE [LARGE SCALE GENOMIC DNA]</scope>
    <source>
        <strain evidence="4">BisA53</strain>
    </source>
</reference>
<dbReference type="KEGG" id="rpe:RPE_3480"/>
<dbReference type="Gene3D" id="2.40.30.170">
    <property type="match status" value="1"/>
</dbReference>
<dbReference type="InterPro" id="IPR058625">
    <property type="entry name" value="MdtA-like_BSH"/>
</dbReference>
<dbReference type="Gene3D" id="1.10.287.470">
    <property type="entry name" value="Helix hairpin bin"/>
    <property type="match status" value="1"/>
</dbReference>
<dbReference type="SUPFAM" id="SSF111369">
    <property type="entry name" value="HlyD-like secretion proteins"/>
    <property type="match status" value="1"/>
</dbReference>
<dbReference type="Pfam" id="PF25917">
    <property type="entry name" value="BSH_RND"/>
    <property type="match status" value="1"/>
</dbReference>
<dbReference type="HOGENOM" id="CLU_018816_1_0_5"/>
<evidence type="ECO:0000256" key="1">
    <source>
        <dbReference type="ARBA" id="ARBA00009477"/>
    </source>
</evidence>
<dbReference type="PANTHER" id="PTHR30469">
    <property type="entry name" value="MULTIDRUG RESISTANCE PROTEIN MDTA"/>
    <property type="match status" value="1"/>
</dbReference>
<dbReference type="PROSITE" id="PS51257">
    <property type="entry name" value="PROKAR_LIPOPROTEIN"/>
    <property type="match status" value="1"/>
</dbReference>
<dbReference type="NCBIfam" id="TIGR01730">
    <property type="entry name" value="RND_mfp"/>
    <property type="match status" value="1"/>
</dbReference>
<accession>Q07KX4</accession>
<evidence type="ECO:0000259" key="3">
    <source>
        <dbReference type="Pfam" id="PF25954"/>
    </source>
</evidence>
<dbReference type="GO" id="GO:1990281">
    <property type="term" value="C:efflux pump complex"/>
    <property type="evidence" value="ECO:0007669"/>
    <property type="project" value="TreeGrafter"/>
</dbReference>
<proteinExistence type="inferred from homology"/>
<protein>
    <submittedName>
        <fullName evidence="4">Efflux transporter, RND family, MFP subunit</fullName>
    </submittedName>
</protein>
<dbReference type="InterPro" id="IPR058792">
    <property type="entry name" value="Beta-barrel_RND_2"/>
</dbReference>
<gene>
    <name evidence="4" type="ordered locus">RPE_3480</name>
</gene>
<feature type="domain" description="CusB-like beta-barrel" evidence="3">
    <location>
        <begin position="215"/>
        <end position="287"/>
    </location>
</feature>
<dbReference type="AlphaFoldDB" id="Q07KX4"/>
<name>Q07KX4_RHOP5</name>
<comment type="similarity">
    <text evidence="1">Belongs to the membrane fusion protein (MFP) (TC 8.A.1) family.</text>
</comment>
<evidence type="ECO:0000313" key="4">
    <source>
        <dbReference type="EMBL" id="ABJ07410.1"/>
    </source>
</evidence>
<feature type="domain" description="Multidrug resistance protein MdtA-like barrel-sandwich hybrid" evidence="2">
    <location>
        <begin position="70"/>
        <end position="203"/>
    </location>
</feature>
<dbReference type="PANTHER" id="PTHR30469:SF18">
    <property type="entry name" value="RESISTANCE-NODULATION-CELL DIVISION (RND) EFFLUX MEMBRANE FUSION PROTEIN-RELATED"/>
    <property type="match status" value="1"/>
</dbReference>
<dbReference type="InterPro" id="IPR006143">
    <property type="entry name" value="RND_pump_MFP"/>
</dbReference>